<dbReference type="AlphaFoldDB" id="A0A0S4JD16"/>
<evidence type="ECO:0000313" key="4">
    <source>
        <dbReference type="Proteomes" id="UP000051952"/>
    </source>
</evidence>
<evidence type="ECO:0000259" key="2">
    <source>
        <dbReference type="Pfam" id="PF25406"/>
    </source>
</evidence>
<feature type="domain" description="PH-like" evidence="2">
    <location>
        <begin position="314"/>
        <end position="501"/>
    </location>
</feature>
<proteinExistence type="predicted"/>
<dbReference type="InterPro" id="IPR057608">
    <property type="entry name" value="PH_2_kinetoplastids"/>
</dbReference>
<organism evidence="3 4">
    <name type="scientific">Bodo saltans</name>
    <name type="common">Flagellated protozoan</name>
    <dbReference type="NCBI Taxonomy" id="75058"/>
    <lineage>
        <taxon>Eukaryota</taxon>
        <taxon>Discoba</taxon>
        <taxon>Euglenozoa</taxon>
        <taxon>Kinetoplastea</taxon>
        <taxon>Metakinetoplastina</taxon>
        <taxon>Eubodonida</taxon>
        <taxon>Bodonidae</taxon>
        <taxon>Bodo</taxon>
    </lineage>
</organism>
<feature type="compositionally biased region" description="Polar residues" evidence="1">
    <location>
        <begin position="107"/>
        <end position="119"/>
    </location>
</feature>
<dbReference type="VEuPathDB" id="TriTrypDB:BSAL_12960"/>
<dbReference type="Pfam" id="PF25406">
    <property type="entry name" value="PH_31"/>
    <property type="match status" value="1"/>
</dbReference>
<feature type="region of interest" description="Disordered" evidence="1">
    <location>
        <begin position="92"/>
        <end position="122"/>
    </location>
</feature>
<feature type="region of interest" description="Disordered" evidence="1">
    <location>
        <begin position="174"/>
        <end position="205"/>
    </location>
</feature>
<evidence type="ECO:0000313" key="3">
    <source>
        <dbReference type="EMBL" id="CUG87975.1"/>
    </source>
</evidence>
<accession>A0A0S4JD16</accession>
<reference evidence="4" key="1">
    <citation type="submission" date="2015-09" db="EMBL/GenBank/DDBJ databases">
        <authorList>
            <consortium name="Pathogen Informatics"/>
        </authorList>
    </citation>
    <scope>NUCLEOTIDE SEQUENCE [LARGE SCALE GENOMIC DNA]</scope>
    <source>
        <strain evidence="4">Lake Konstanz</strain>
    </source>
</reference>
<sequence>MCFFLVFFSPHHREASSLELRLKLTIKPCTLPLYAFIVRTHKMHSIFFSFGNLLPCNNGCVNVFFKKRISFDQAYRSPTLHLNHRMYQGPRTPVQQSSYGGGGGGNWTSNSNRQVQQQPRHPMQRTVIETSALPQMAESPMRSSSRTMHVTPFHGSNTDWEGVASLQRSVNSNQAQQGLVPPGGGAPRGGAMSPGRSNSPSVSVLRPAADQAKLASKRFLESTAEVRDGPQHLLDHQAFLEWRREEYKKRIDAEARGELYHERRPYSESFVKTLPAGGSNNLISIDFVSRSRKIFNQPQVIGTKEEIAWLKPPEIPPPVGWNGYWDLCSGHEYILQIMAVSGANAENSPSLTQHFMYPELLSAIQRLQYGAYLVHYSKGEPPHERYFYVKPLPLANRAQYCPFLCWSTHRHSHNAQDAIPLCNVMWVTQGLCSTTLMKHSIGGDYIEGPFVGKKRAELLVHGVFTIWVYDGRETKAIDLCATDPLVFAMFMKLMEDVAQLNAALDSSGSVRALQRDIEKMREDGSLLERGKKRQSANILGDQ</sequence>
<keyword evidence="4" id="KW-1185">Reference proteome</keyword>
<dbReference type="EMBL" id="CYKH01001605">
    <property type="protein sequence ID" value="CUG87975.1"/>
    <property type="molecule type" value="Genomic_DNA"/>
</dbReference>
<dbReference type="Proteomes" id="UP000051952">
    <property type="component" value="Unassembled WGS sequence"/>
</dbReference>
<protein>
    <recommendedName>
        <fullName evidence="2">PH-like domain-containing protein</fullName>
    </recommendedName>
</protein>
<gene>
    <name evidence="3" type="ORF">BSAL_12960</name>
</gene>
<evidence type="ECO:0000256" key="1">
    <source>
        <dbReference type="SAM" id="MobiDB-lite"/>
    </source>
</evidence>
<name>A0A0S4JD16_BODSA</name>